<keyword evidence="9 12" id="KW-1133">Transmembrane helix</keyword>
<protein>
    <recommendedName>
        <fullName evidence="12">Mannosyltransferase</fullName>
        <ecNumber evidence="12">2.4.1.-</ecNumber>
    </recommendedName>
</protein>
<organism evidence="14 15">
    <name type="scientific">Diatrype stigma</name>
    <dbReference type="NCBI Taxonomy" id="117547"/>
    <lineage>
        <taxon>Eukaryota</taxon>
        <taxon>Fungi</taxon>
        <taxon>Dikarya</taxon>
        <taxon>Ascomycota</taxon>
        <taxon>Pezizomycotina</taxon>
        <taxon>Sordariomycetes</taxon>
        <taxon>Xylariomycetidae</taxon>
        <taxon>Xylariales</taxon>
        <taxon>Diatrypaceae</taxon>
        <taxon>Diatrype</taxon>
    </lineage>
</organism>
<dbReference type="PANTHER" id="PTHR22760:SF4">
    <property type="entry name" value="GPI MANNOSYLTRANSFERASE 3"/>
    <property type="match status" value="1"/>
</dbReference>
<evidence type="ECO:0000256" key="2">
    <source>
        <dbReference type="ARBA" id="ARBA00004687"/>
    </source>
</evidence>
<keyword evidence="10 12" id="KW-0472">Membrane</keyword>
<evidence type="ECO:0000256" key="6">
    <source>
        <dbReference type="ARBA" id="ARBA00022679"/>
    </source>
</evidence>
<keyword evidence="8 12" id="KW-0256">Endoplasmic reticulum</keyword>
<evidence type="ECO:0000256" key="11">
    <source>
        <dbReference type="ARBA" id="ARBA00024708"/>
    </source>
</evidence>
<keyword evidence="15" id="KW-1185">Reference proteome</keyword>
<evidence type="ECO:0000256" key="5">
    <source>
        <dbReference type="ARBA" id="ARBA00022676"/>
    </source>
</evidence>
<accession>A0AAN9U9H1</accession>
<sequence length="605" mass="67271">MASSKKAVEKKTPDVSGKPGAGRDRGPQVDATSTAMAAARQTQEALAVIFAWRLINALCVRTFFQPDEYFQALEPAWQLVYGDGSGSWLTWEWINGLRSSLHPAIFALGYYIVDNAIESPTKVKAKWLIAAPEVMQTGFAALGDWYTWRLGERLYGQNSTVAWSVLLGTREDGNTESKYSSAPLFSTTAKVNDLRLSLVLAALAVLLRPTNALIWLAIGTLMLTRLTLDGKSPLTRETLFVLFRESLLCGSFALGLSLLADRQYYGEWTFPPFTFMRFNVLHDLAVFYGENDWHYYLSQGIPLLCTTITPFALKGLYKTADPETSSVEPVTSANALKALTFVVSTTISSLSFVSHKEVRFITPLLPILHILAAPHVTSFFTTALETSGTSSPRALGWKKKPLLLAGILVNAIIGGYLSYFHAAAPISVVTFLRTEFENVHPQHLKIPRPAISASQDIPNELFALFLTPCHATPWRSHLVYPALRARALTCDPPIDTVPGSSERKEYQSETDRFYEDPVNFLKRELWPGGAPGEDMARYIVGFEGIEGAIKEYFDPSGPGRRHRIQLKEVWSSWNGLFTDDDRKAGRLVVWATGFYDDEIDYVGML</sequence>
<evidence type="ECO:0000256" key="10">
    <source>
        <dbReference type="ARBA" id="ARBA00023136"/>
    </source>
</evidence>
<comment type="function">
    <text evidence="11">Mannosyltransferase involved in glycosylphosphatidylinositol-anchor biosynthesis. Transfers the third mannose to Man2-GlcN-acyl-PI during GPI precursor assembly.</text>
</comment>
<gene>
    <name evidence="14" type="primary">GPI10</name>
    <name evidence="14" type="ORF">SLS62_010448</name>
</gene>
<feature type="region of interest" description="Disordered" evidence="13">
    <location>
        <begin position="1"/>
        <end position="34"/>
    </location>
</feature>
<reference evidence="14 15" key="1">
    <citation type="submission" date="2024-02" db="EMBL/GenBank/DDBJ databases">
        <title>De novo assembly and annotation of 12 fungi associated with fruit tree decline syndrome in Ontario, Canada.</title>
        <authorList>
            <person name="Sulman M."/>
            <person name="Ellouze W."/>
            <person name="Ilyukhin E."/>
        </authorList>
    </citation>
    <scope>NUCLEOTIDE SEQUENCE [LARGE SCALE GENOMIC DNA]</scope>
    <source>
        <strain evidence="14 15">M11/M66-122</strain>
    </source>
</reference>
<dbReference type="EMBL" id="JAKJXP020000129">
    <property type="protein sequence ID" value="KAK7743756.1"/>
    <property type="molecule type" value="Genomic_DNA"/>
</dbReference>
<comment type="caution">
    <text evidence="12">Lacks conserved residue(s) required for the propagation of feature annotation.</text>
</comment>
<dbReference type="GO" id="GO:0006506">
    <property type="term" value="P:GPI anchor biosynthetic process"/>
    <property type="evidence" value="ECO:0007669"/>
    <property type="project" value="UniProtKB-KW"/>
</dbReference>
<comment type="subcellular location">
    <subcellularLocation>
        <location evidence="1 12">Endoplasmic reticulum membrane</location>
        <topology evidence="1 12">Multi-pass membrane protein</topology>
    </subcellularLocation>
</comment>
<evidence type="ECO:0000256" key="4">
    <source>
        <dbReference type="ARBA" id="ARBA00022502"/>
    </source>
</evidence>
<dbReference type="InterPro" id="IPR005599">
    <property type="entry name" value="GPI_mannosylTrfase"/>
</dbReference>
<evidence type="ECO:0000256" key="13">
    <source>
        <dbReference type="SAM" id="MobiDB-lite"/>
    </source>
</evidence>
<dbReference type="Proteomes" id="UP001320420">
    <property type="component" value="Unassembled WGS sequence"/>
</dbReference>
<evidence type="ECO:0000256" key="1">
    <source>
        <dbReference type="ARBA" id="ARBA00004477"/>
    </source>
</evidence>
<proteinExistence type="inferred from homology"/>
<evidence type="ECO:0000256" key="7">
    <source>
        <dbReference type="ARBA" id="ARBA00022692"/>
    </source>
</evidence>
<dbReference type="GO" id="GO:0000026">
    <property type="term" value="F:alpha-1,2-mannosyltransferase activity"/>
    <property type="evidence" value="ECO:0007669"/>
    <property type="project" value="TreeGrafter"/>
</dbReference>
<evidence type="ECO:0000313" key="14">
    <source>
        <dbReference type="EMBL" id="KAK7743756.1"/>
    </source>
</evidence>
<dbReference type="Pfam" id="PF03901">
    <property type="entry name" value="Glyco_transf_22"/>
    <property type="match status" value="1"/>
</dbReference>
<comment type="similarity">
    <text evidence="3">Belongs to the glycosyltransferase 22 family. PIGB subfamily.</text>
</comment>
<dbReference type="EC" id="2.4.1.-" evidence="12"/>
<evidence type="ECO:0000256" key="9">
    <source>
        <dbReference type="ARBA" id="ARBA00022989"/>
    </source>
</evidence>
<dbReference type="GO" id="GO:0005789">
    <property type="term" value="C:endoplasmic reticulum membrane"/>
    <property type="evidence" value="ECO:0007669"/>
    <property type="project" value="UniProtKB-SubCell"/>
</dbReference>
<keyword evidence="5 12" id="KW-0328">Glycosyltransferase</keyword>
<dbReference type="PANTHER" id="PTHR22760">
    <property type="entry name" value="GLYCOSYLTRANSFERASE"/>
    <property type="match status" value="1"/>
</dbReference>
<feature type="transmembrane region" description="Helical" evidence="12">
    <location>
        <begin position="402"/>
        <end position="422"/>
    </location>
</feature>
<keyword evidence="4" id="KW-0337">GPI-anchor biosynthesis</keyword>
<evidence type="ECO:0000256" key="8">
    <source>
        <dbReference type="ARBA" id="ARBA00022824"/>
    </source>
</evidence>
<evidence type="ECO:0000256" key="12">
    <source>
        <dbReference type="RuleBase" id="RU363075"/>
    </source>
</evidence>
<evidence type="ECO:0000313" key="15">
    <source>
        <dbReference type="Proteomes" id="UP001320420"/>
    </source>
</evidence>
<comment type="pathway">
    <text evidence="2">Glycolipid biosynthesis; glycosylphosphatidylinositol-anchor biosynthesis.</text>
</comment>
<feature type="transmembrane region" description="Helical" evidence="12">
    <location>
        <begin position="196"/>
        <end position="218"/>
    </location>
</feature>
<feature type="compositionally biased region" description="Basic and acidic residues" evidence="13">
    <location>
        <begin position="1"/>
        <end position="13"/>
    </location>
</feature>
<name>A0AAN9U9H1_9PEZI</name>
<keyword evidence="7 12" id="KW-0812">Transmembrane</keyword>
<evidence type="ECO:0000256" key="3">
    <source>
        <dbReference type="ARBA" id="ARBA00006065"/>
    </source>
</evidence>
<feature type="transmembrane region" description="Helical" evidence="12">
    <location>
        <begin position="239"/>
        <end position="260"/>
    </location>
</feature>
<keyword evidence="6" id="KW-0808">Transferase</keyword>
<dbReference type="AlphaFoldDB" id="A0AAN9U9H1"/>
<comment type="caution">
    <text evidence="14">The sequence shown here is derived from an EMBL/GenBank/DDBJ whole genome shotgun (WGS) entry which is preliminary data.</text>
</comment>